<evidence type="ECO:0000313" key="2">
    <source>
        <dbReference type="EMBL" id="KAL1410489.1"/>
    </source>
</evidence>
<feature type="transmembrane region" description="Helical" evidence="1">
    <location>
        <begin position="596"/>
        <end position="616"/>
    </location>
</feature>
<dbReference type="EMBL" id="JBBXJM010000003">
    <property type="protein sequence ID" value="KAL1410489.1"/>
    <property type="molecule type" value="Genomic_DNA"/>
</dbReference>
<name>A0ABR3Q6Y5_9TREE</name>
<feature type="transmembrane region" description="Helical" evidence="1">
    <location>
        <begin position="265"/>
        <end position="282"/>
    </location>
</feature>
<feature type="transmembrane region" description="Helical" evidence="1">
    <location>
        <begin position="114"/>
        <end position="134"/>
    </location>
</feature>
<feature type="transmembrane region" description="Helical" evidence="1">
    <location>
        <begin position="328"/>
        <end position="348"/>
    </location>
</feature>
<accession>A0ABR3Q6Y5</accession>
<evidence type="ECO:0000256" key="1">
    <source>
        <dbReference type="SAM" id="Phobius"/>
    </source>
</evidence>
<feature type="transmembrane region" description="Helical" evidence="1">
    <location>
        <begin position="196"/>
        <end position="222"/>
    </location>
</feature>
<dbReference type="Pfam" id="PF06772">
    <property type="entry name" value="LtrA"/>
    <property type="match status" value="1"/>
</dbReference>
<dbReference type="InterPro" id="IPR010640">
    <property type="entry name" value="Low_temperature_requirement_A"/>
</dbReference>
<keyword evidence="1" id="KW-0472">Membrane</keyword>
<dbReference type="GeneID" id="95985545"/>
<keyword evidence="1" id="KW-0812">Transmembrane</keyword>
<sequence length="700" mass="76853">MKDQDAVTPETDDARGYPLMPLGEGEYSTPFDGEGKTDVEAINTARSSAVDSHRYHKAVRRLPLLRPANKGIDEPWLAEEDRAVSWLSLFYDLVVVTVLGTFSNTHSVRTPESLPIFFSYFIIVVCIWVSQIHYDVRYEAEDAFHRIMKALQIVVFMFIGASSGGWNPGRIVKITDVAGNDIAAQRQLNHDKAARSFLTVTLAFAATRALLGLQYLAVVVAGRRIKRRTSGPKVAVFGLALSCACAVVAAAVAASSRRMAHTKVAIFYVGVGIDTITALWQYHGSGPVPVVEIAERYGAFSLIIIGEGFIALSGIFNKAIDAIAVKGSSVYGQVFLVIVVIINLWSFLFSNFNAGDRINRNRTLAWELVHFPLHLSMMLLLAAMVNAVAVDSVHSGITQVLDYVEPLQKWFLLNEHVPEDTIRKMTLFFNRLNPSFLTFKEVMQDARNTKPPTLFAPTMFFQLIGDFLQAVSVKGGVDLSDSATKIFETLNTLPIAYNDTVVELGATVGGHNISISDAILGNLTAGNQTFGESPSFTANEATFVQAFVLMIALAIQISTDVFSGILWLYPVAGSTLILCALRSLMRYHFRGQAHYVIHGVQIAVGVALGLLGLLNIGSSNFFVESRTELIAVNPKAKPVFKVVMSGWAIAIIAIAYTGVTLGCQIYLAILHRWSGGVFEGREGENPETWRQWWHRVRGKN</sequence>
<feature type="transmembrane region" description="Helical" evidence="1">
    <location>
        <begin position="146"/>
        <end position="166"/>
    </location>
</feature>
<feature type="transmembrane region" description="Helical" evidence="1">
    <location>
        <begin position="565"/>
        <end position="584"/>
    </location>
</feature>
<dbReference type="RefSeq" id="XP_069210433.1">
    <property type="nucleotide sequence ID" value="XM_069353015.1"/>
</dbReference>
<dbReference type="PANTHER" id="PTHR42101">
    <property type="entry name" value="CHROMOSOME 16, WHOLE GENOME SHOTGUN SEQUENCE"/>
    <property type="match status" value="1"/>
</dbReference>
<feature type="transmembrane region" description="Helical" evidence="1">
    <location>
        <begin position="234"/>
        <end position="253"/>
    </location>
</feature>
<keyword evidence="3" id="KW-1185">Reference proteome</keyword>
<dbReference type="PANTHER" id="PTHR42101:SF1">
    <property type="entry name" value="LOW TEMPERATURE REQUIREMENT A"/>
    <property type="match status" value="1"/>
</dbReference>
<proteinExistence type="predicted"/>
<evidence type="ECO:0008006" key="4">
    <source>
        <dbReference type="Google" id="ProtNLM"/>
    </source>
</evidence>
<keyword evidence="1" id="KW-1133">Transmembrane helix</keyword>
<dbReference type="Proteomes" id="UP001565368">
    <property type="component" value="Unassembled WGS sequence"/>
</dbReference>
<reference evidence="2 3" key="1">
    <citation type="submission" date="2023-08" db="EMBL/GenBank/DDBJ databases">
        <title>Annotated Genome Sequence of Vanrija albida AlHP1.</title>
        <authorList>
            <person name="Herzog R."/>
        </authorList>
    </citation>
    <scope>NUCLEOTIDE SEQUENCE [LARGE SCALE GENOMIC DNA]</scope>
    <source>
        <strain evidence="2 3">AlHP1</strain>
    </source>
</reference>
<feature type="transmembrane region" description="Helical" evidence="1">
    <location>
        <begin position="541"/>
        <end position="559"/>
    </location>
</feature>
<evidence type="ECO:0000313" key="3">
    <source>
        <dbReference type="Proteomes" id="UP001565368"/>
    </source>
</evidence>
<feature type="transmembrane region" description="Helical" evidence="1">
    <location>
        <begin position="647"/>
        <end position="669"/>
    </location>
</feature>
<gene>
    <name evidence="2" type="ORF">Q8F55_004502</name>
</gene>
<organism evidence="2 3">
    <name type="scientific">Vanrija albida</name>
    <dbReference type="NCBI Taxonomy" id="181172"/>
    <lineage>
        <taxon>Eukaryota</taxon>
        <taxon>Fungi</taxon>
        <taxon>Dikarya</taxon>
        <taxon>Basidiomycota</taxon>
        <taxon>Agaricomycotina</taxon>
        <taxon>Tremellomycetes</taxon>
        <taxon>Trichosporonales</taxon>
        <taxon>Trichosporonaceae</taxon>
        <taxon>Vanrija</taxon>
    </lineage>
</organism>
<comment type="caution">
    <text evidence="2">The sequence shown here is derived from an EMBL/GenBank/DDBJ whole genome shotgun (WGS) entry which is preliminary data.</text>
</comment>
<feature type="transmembrane region" description="Helical" evidence="1">
    <location>
        <begin position="297"/>
        <end position="316"/>
    </location>
</feature>
<feature type="transmembrane region" description="Helical" evidence="1">
    <location>
        <begin position="368"/>
        <end position="389"/>
    </location>
</feature>
<protein>
    <recommendedName>
        <fullName evidence="4">Low temperature requirement A</fullName>
    </recommendedName>
</protein>